<dbReference type="RefSeq" id="WP_381218157.1">
    <property type="nucleotide sequence ID" value="NZ_JBHSPC010000096.1"/>
</dbReference>
<sequence>MSSPTPVDGAPILPGSLAWRIGYAEIAALAQVKRPVPTTWSRRHPDFPAPVIREGGSPLFDAREVVDWLIRTGRGNTEPRRLQAEAALHTLSAWRSSGLPAPVLVGALTALICLRQQYDAPVGECVWGDLLAQAADLDADDIFLLSELRAVPDPDHLGPALGALADELTEAAYTPAEAFDWVLEARRRLGSHDLAADEPTPAVARALAALAGVGTLPDESVLATPYARSGDLLAALHTAVPEDSGHTYLAAEPDPTLARLVRRRMLVRGVFEFSLDVAEGEELATDDWGNPDVLVCALPYEAGETRSTRQVLERVQDLTDYLAEGSTAVILGPADALVRSLPRHGDADRLRRFFLDEGLLKAAISLPDGAFAYRPGYRTAVWLLARTPKDERAGRVLLADYSTQPLTEPVLDVLAEDIAIWRASGWRGDRRHQLRNAAVVPAKELDDRPGSAFTPQHRSPEARYTRVVVERPVRIADVERHLAELDEGATRWAGVDGPLKTGAVLRPEDQPVRRTTVRRLLKDRRLRRRPGHRIAPEHLSSDGHYAVIGPEEILGASRFGSRRIDRGLVLTAYEHAQFTEPGDLVVTTSPRFGVHVDAEGLSVVITPARVLRIHPDADPPVRPRVLAALLRAAASDHGRTSGAVRASRGIEDLSVPDLGREEAERYEAVLAEIERRAELLRQQSEALDDLARITAAGMTDGTLTIQNLPDLPGLTGTNH</sequence>
<evidence type="ECO:0000313" key="2">
    <source>
        <dbReference type="EMBL" id="MFC5673867.1"/>
    </source>
</evidence>
<evidence type="ECO:0000256" key="1">
    <source>
        <dbReference type="SAM" id="Coils"/>
    </source>
</evidence>
<reference evidence="3" key="1">
    <citation type="journal article" date="2019" name="Int. J. Syst. Evol. Microbiol.">
        <title>The Global Catalogue of Microorganisms (GCM) 10K type strain sequencing project: providing services to taxonomists for standard genome sequencing and annotation.</title>
        <authorList>
            <consortium name="The Broad Institute Genomics Platform"/>
            <consortium name="The Broad Institute Genome Sequencing Center for Infectious Disease"/>
            <person name="Wu L."/>
            <person name="Ma J."/>
        </authorList>
    </citation>
    <scope>NUCLEOTIDE SEQUENCE [LARGE SCALE GENOMIC DNA]</scope>
    <source>
        <strain evidence="3">JCM 13852</strain>
    </source>
</reference>
<gene>
    <name evidence="2" type="ORF">ACFP2V_28395</name>
</gene>
<feature type="coiled-coil region" evidence="1">
    <location>
        <begin position="663"/>
        <end position="690"/>
    </location>
</feature>
<keyword evidence="3" id="KW-1185">Reference proteome</keyword>
<dbReference type="SUPFAM" id="SSF53335">
    <property type="entry name" value="S-adenosyl-L-methionine-dependent methyltransferases"/>
    <property type="match status" value="1"/>
</dbReference>
<keyword evidence="1" id="KW-0175">Coiled coil</keyword>
<dbReference type="EMBL" id="JBHSPC010000096">
    <property type="protein sequence ID" value="MFC5673867.1"/>
    <property type="molecule type" value="Genomic_DNA"/>
</dbReference>
<dbReference type="Proteomes" id="UP001596183">
    <property type="component" value="Unassembled WGS sequence"/>
</dbReference>
<comment type="caution">
    <text evidence="2">The sequence shown here is derived from an EMBL/GenBank/DDBJ whole genome shotgun (WGS) entry which is preliminary data.</text>
</comment>
<dbReference type="InterPro" id="IPR029063">
    <property type="entry name" value="SAM-dependent_MTases_sf"/>
</dbReference>
<dbReference type="Gene3D" id="3.40.50.150">
    <property type="entry name" value="Vaccinia Virus protein VP39"/>
    <property type="match status" value="1"/>
</dbReference>
<accession>A0ABW0XTC6</accession>
<evidence type="ECO:0000313" key="3">
    <source>
        <dbReference type="Proteomes" id="UP001596183"/>
    </source>
</evidence>
<protein>
    <recommendedName>
        <fullName evidence="4">DNA methylase adenine-specific domain-containing protein</fullName>
    </recommendedName>
</protein>
<organism evidence="2 3">
    <name type="scientific">Streptomyces incanus</name>
    <dbReference type="NCBI Taxonomy" id="887453"/>
    <lineage>
        <taxon>Bacteria</taxon>
        <taxon>Bacillati</taxon>
        <taxon>Actinomycetota</taxon>
        <taxon>Actinomycetes</taxon>
        <taxon>Kitasatosporales</taxon>
        <taxon>Streptomycetaceae</taxon>
        <taxon>Streptomyces</taxon>
    </lineage>
</organism>
<proteinExistence type="predicted"/>
<evidence type="ECO:0008006" key="4">
    <source>
        <dbReference type="Google" id="ProtNLM"/>
    </source>
</evidence>
<name>A0ABW0XTC6_9ACTN</name>